<reference evidence="3" key="1">
    <citation type="submission" date="2023-04" db="EMBL/GenBank/DDBJ databases">
        <title>Black Yeasts Isolated from many extreme environments.</title>
        <authorList>
            <person name="Coleine C."/>
            <person name="Stajich J.E."/>
            <person name="Selbmann L."/>
        </authorList>
    </citation>
    <scope>NUCLEOTIDE SEQUENCE</scope>
    <source>
        <strain evidence="3">CCFEE 5312</strain>
    </source>
</reference>
<feature type="compositionally biased region" description="Basic and acidic residues" evidence="2">
    <location>
        <begin position="137"/>
        <end position="165"/>
    </location>
</feature>
<evidence type="ECO:0000256" key="1">
    <source>
        <dbReference type="SAM" id="Coils"/>
    </source>
</evidence>
<feature type="compositionally biased region" description="Polar residues" evidence="2">
    <location>
        <begin position="179"/>
        <end position="189"/>
    </location>
</feature>
<feature type="compositionally biased region" description="Basic and acidic residues" evidence="2">
    <location>
        <begin position="289"/>
        <end position="333"/>
    </location>
</feature>
<organism evidence="3 4">
    <name type="scientific">Extremus antarcticus</name>
    <dbReference type="NCBI Taxonomy" id="702011"/>
    <lineage>
        <taxon>Eukaryota</taxon>
        <taxon>Fungi</taxon>
        <taxon>Dikarya</taxon>
        <taxon>Ascomycota</taxon>
        <taxon>Pezizomycotina</taxon>
        <taxon>Dothideomycetes</taxon>
        <taxon>Dothideomycetidae</taxon>
        <taxon>Mycosphaerellales</taxon>
        <taxon>Extremaceae</taxon>
        <taxon>Extremus</taxon>
    </lineage>
</organism>
<dbReference type="EMBL" id="JAWDJX010000057">
    <property type="protein sequence ID" value="KAK3047769.1"/>
    <property type="molecule type" value="Genomic_DNA"/>
</dbReference>
<evidence type="ECO:0000313" key="4">
    <source>
        <dbReference type="Proteomes" id="UP001271007"/>
    </source>
</evidence>
<name>A0AAJ0DDG7_9PEZI</name>
<accession>A0AAJ0DDG7</accession>
<keyword evidence="4" id="KW-1185">Reference proteome</keyword>
<feature type="compositionally biased region" description="Acidic residues" evidence="2">
    <location>
        <begin position="346"/>
        <end position="361"/>
    </location>
</feature>
<keyword evidence="1" id="KW-0175">Coiled coil</keyword>
<feature type="compositionally biased region" description="Acidic residues" evidence="2">
    <location>
        <begin position="206"/>
        <end position="236"/>
    </location>
</feature>
<feature type="region of interest" description="Disordered" evidence="2">
    <location>
        <begin position="289"/>
        <end position="392"/>
    </location>
</feature>
<protein>
    <submittedName>
        <fullName evidence="3">Uncharacterized protein</fullName>
    </submittedName>
</protein>
<gene>
    <name evidence="3" type="ORF">LTR09_010884</name>
</gene>
<evidence type="ECO:0000313" key="3">
    <source>
        <dbReference type="EMBL" id="KAK3047769.1"/>
    </source>
</evidence>
<feature type="region of interest" description="Disordered" evidence="2">
    <location>
        <begin position="119"/>
        <end position="270"/>
    </location>
</feature>
<sequence>MPTIPMSRLKKLRELANHGNQDAIALVEGNANIPDLAGCKVLAAAGDEEAVQHLERLRGHSRLQREKYKARVMAGDPDALAVKQKKANRERRKADDRRAKLAAGDSVAIAARGKARAASRREREAKHAKVAAGDPDAVAKREKARANQRRIRAEQLQKTKRDAGDPKAIAAYNRRLESNRNSQAKTKGTATVRIVEGFGYIRPSRDDEEQDDGDEDDEEDSGDDEDGGQMGEDELADWMAGSGREWPTLESSKLTRHKAEKAKRDAGDADAIAKYQKQLAYQRQYTTKLKERAAAGDADAAEKLDRRKGQSRQWLREHGGTEYSKAKAEERSALRMAEGFDWDGSVQEEDADGEGDDEGEAEPPQSSKRFTGGSHGFPTEMESSDDDNEHDDASDITLTAQECVKFEAKWNKQLKKVEAEIHRIILETELMRMKHKELPELWTAKEFAKMEAELKSELKQVELEMQRLALELELLRLRRKRMMEEDARLEAARLGEAGDEIADITGVEDEDVEMAETTADGCGRTAGVADGL</sequence>
<dbReference type="AlphaFoldDB" id="A0AAJ0DDG7"/>
<feature type="coiled-coil region" evidence="1">
    <location>
        <begin position="444"/>
        <end position="492"/>
    </location>
</feature>
<proteinExistence type="predicted"/>
<feature type="compositionally biased region" description="Acidic residues" evidence="2">
    <location>
        <begin position="382"/>
        <end position="392"/>
    </location>
</feature>
<evidence type="ECO:0000256" key="2">
    <source>
        <dbReference type="SAM" id="MobiDB-lite"/>
    </source>
</evidence>
<dbReference type="Proteomes" id="UP001271007">
    <property type="component" value="Unassembled WGS sequence"/>
</dbReference>
<comment type="caution">
    <text evidence="3">The sequence shown here is derived from an EMBL/GenBank/DDBJ whole genome shotgun (WGS) entry which is preliminary data.</text>
</comment>